<gene>
    <name evidence="3" type="ORF">C2E20_6902</name>
</gene>
<keyword evidence="2" id="KW-1133">Transmembrane helix</keyword>
<accession>A0A2P6V6K5</accession>
<evidence type="ECO:0000313" key="4">
    <source>
        <dbReference type="Proteomes" id="UP000239649"/>
    </source>
</evidence>
<feature type="transmembrane region" description="Helical" evidence="2">
    <location>
        <begin position="148"/>
        <end position="173"/>
    </location>
</feature>
<keyword evidence="1" id="KW-0175">Coiled coil</keyword>
<dbReference type="Pfam" id="PF18758">
    <property type="entry name" value="KDZ"/>
    <property type="match status" value="1"/>
</dbReference>
<comment type="caution">
    <text evidence="3">The sequence shown here is derived from an EMBL/GenBank/DDBJ whole genome shotgun (WGS) entry which is preliminary data.</text>
</comment>
<dbReference type="PANTHER" id="PTHR33104">
    <property type="entry name" value="SI:DKEY-29D5.2"/>
    <property type="match status" value="1"/>
</dbReference>
<feature type="transmembrane region" description="Helical" evidence="2">
    <location>
        <begin position="185"/>
        <end position="205"/>
    </location>
</feature>
<dbReference type="AlphaFoldDB" id="A0A2P6V6K5"/>
<protein>
    <submittedName>
        <fullName evidence="3">Tcr1 transposon ORF2</fullName>
    </submittedName>
</protein>
<proteinExistence type="predicted"/>
<dbReference type="PANTHER" id="PTHR33104:SF2">
    <property type="entry name" value="CXC3 LIKE CYSTEINE CLUSTER DOMAIN-CONTAINING PROTEIN"/>
    <property type="match status" value="1"/>
</dbReference>
<keyword evidence="2" id="KW-0472">Membrane</keyword>
<dbReference type="Proteomes" id="UP000239649">
    <property type="component" value="Unassembled WGS sequence"/>
</dbReference>
<organism evidence="3 4">
    <name type="scientific">Micractinium conductrix</name>
    <dbReference type="NCBI Taxonomy" id="554055"/>
    <lineage>
        <taxon>Eukaryota</taxon>
        <taxon>Viridiplantae</taxon>
        <taxon>Chlorophyta</taxon>
        <taxon>core chlorophytes</taxon>
        <taxon>Trebouxiophyceae</taxon>
        <taxon>Chlorellales</taxon>
        <taxon>Chlorellaceae</taxon>
        <taxon>Chlorella clade</taxon>
        <taxon>Micractinium</taxon>
    </lineage>
</organism>
<name>A0A2P6V6K5_9CHLO</name>
<keyword evidence="2" id="KW-0812">Transmembrane</keyword>
<keyword evidence="4" id="KW-1185">Reference proteome</keyword>
<dbReference type="EMBL" id="LHPF02000025">
    <property type="protein sequence ID" value="PSC69708.1"/>
    <property type="molecule type" value="Genomic_DNA"/>
</dbReference>
<evidence type="ECO:0000256" key="1">
    <source>
        <dbReference type="SAM" id="Coils"/>
    </source>
</evidence>
<dbReference type="STRING" id="554055.A0A2P6V6K5"/>
<dbReference type="OrthoDB" id="519104at2759"/>
<evidence type="ECO:0000256" key="2">
    <source>
        <dbReference type="SAM" id="Phobius"/>
    </source>
</evidence>
<sequence>MKRQLGEALMEYGYLQCATMKLAALGVQGCEERPLSSCAACDGAPVHINMDFNFSLCHNAKCGTSDVQLPPPNSQHYLRGEAVNQLLLESSGAAGTAAAADTPACSDFDAARVLGRTSKSHDITAVGVTMCRHSVVAHVMDIGTGERYIYAAIMLYMLMVQHALQVVVVWYDINCKFGPWFKRWAVAKAVLLPVLQCAAAVLFPLPVWHRYAHRWVPVLGCTGRTCMWRASSRALPMYSKHEPAETLWAWLGALGIITQYMTQRNRWGRIERALQLWNQRQADRVVPLLCSMQASTEQAAAAASRATAATVRQLERVHGITHEEALNKLAERAATVHGLPAPQLPPKAEYASVRLQCAFIAPTLAPTAAHLPPPINVFRGGSAALDRLAPGSAALRSLEARRRQLAGTQFDGAEPTLDSQEFAAAVAELAQWDIERLQAALTHSAQQVQLQEELIPRLTGRPGEQAKLRRAKQVLKQRMAPEALAASVGDAHVWSTDAICSGAYPWESNAAATSISSQAMPGTDTAEQLIIRLRTHTCELHRATEELELLKAERTRCLAYLERQHAAIDAALQQVSQRTGALQRGGPAPACTSFAARQPTTNAQRMQEVQYWKGLELLLGERLRQATVQLQAARQAFVDGSWEDCSCDIYDDIYIDEEDTAM</sequence>
<evidence type="ECO:0000313" key="3">
    <source>
        <dbReference type="EMBL" id="PSC69708.1"/>
    </source>
</evidence>
<dbReference type="InterPro" id="IPR040521">
    <property type="entry name" value="KDZ"/>
</dbReference>
<feature type="coiled-coil region" evidence="1">
    <location>
        <begin position="526"/>
        <end position="553"/>
    </location>
</feature>
<reference evidence="3 4" key="1">
    <citation type="journal article" date="2018" name="Plant J.">
        <title>Genome sequences of Chlorella sorokiniana UTEX 1602 and Micractinium conductrix SAG 241.80: implications to maltose excretion by a green alga.</title>
        <authorList>
            <person name="Arriola M.B."/>
            <person name="Velmurugan N."/>
            <person name="Zhang Y."/>
            <person name="Plunkett M.H."/>
            <person name="Hondzo H."/>
            <person name="Barney B.M."/>
        </authorList>
    </citation>
    <scope>NUCLEOTIDE SEQUENCE [LARGE SCALE GENOMIC DNA]</scope>
    <source>
        <strain evidence="3 4">SAG 241.80</strain>
    </source>
</reference>